<sequence>MLNNAQSARGAIVPGRLRRYFNGPGDEAIRLGPPAVLLREAIGRGFNSAQAIVLGNVNNS</sequence>
<evidence type="ECO:0000313" key="1">
    <source>
        <dbReference type="EMBL" id="CUV17622.1"/>
    </source>
</evidence>
<dbReference type="EMBL" id="LN899824">
    <property type="protein sequence ID" value="CUV31562.1"/>
    <property type="molecule type" value="Genomic_DNA"/>
</dbReference>
<evidence type="ECO:0000313" key="2">
    <source>
        <dbReference type="EMBL" id="CUV31562.1"/>
    </source>
</evidence>
<protein>
    <submittedName>
        <fullName evidence="2">Uncharacterized protein</fullName>
    </submittedName>
</protein>
<name>A0A0S4VAW3_RALSL</name>
<accession>A0A0S4VAW3</accession>
<proteinExistence type="predicted"/>
<dbReference type="AlphaFoldDB" id="A0A0S4VAW3"/>
<dbReference type="EMBL" id="LN899827">
    <property type="protein sequence ID" value="CUV44000.1"/>
    <property type="molecule type" value="Genomic_DNA"/>
</dbReference>
<evidence type="ECO:0000313" key="3">
    <source>
        <dbReference type="EMBL" id="CUV44000.1"/>
    </source>
</evidence>
<reference evidence="2" key="1">
    <citation type="submission" date="2015-10" db="EMBL/GenBank/DDBJ databases">
        <authorList>
            <person name="Gilbert D.G."/>
        </authorList>
    </citation>
    <scope>NUCLEOTIDE SEQUENCE</scope>
    <source>
        <strain evidence="2">Phyl III-seqv23</strain>
    </source>
</reference>
<gene>
    <name evidence="1" type="ORF">PSS4_v1_360032</name>
    <name evidence="2" type="ORF">RUN1985_v1_920079</name>
    <name evidence="3" type="ORF">TO10_v1_120119</name>
</gene>
<dbReference type="EMBL" id="LN899821">
    <property type="protein sequence ID" value="CUV17622.1"/>
    <property type="molecule type" value="Genomic_DNA"/>
</dbReference>
<organism evidence="2">
    <name type="scientific">Ralstonia solanacearum</name>
    <name type="common">Pseudomonas solanacearum</name>
    <dbReference type="NCBI Taxonomy" id="305"/>
    <lineage>
        <taxon>Bacteria</taxon>
        <taxon>Pseudomonadati</taxon>
        <taxon>Pseudomonadota</taxon>
        <taxon>Betaproteobacteria</taxon>
        <taxon>Burkholderiales</taxon>
        <taxon>Burkholderiaceae</taxon>
        <taxon>Ralstonia</taxon>
        <taxon>Ralstonia solanacearum species complex</taxon>
    </lineage>
</organism>